<evidence type="ECO:0000256" key="3">
    <source>
        <dbReference type="ARBA" id="ARBA00022448"/>
    </source>
</evidence>
<name>A0ABM8AFK4_9DEIO</name>
<organism evidence="9 10">
    <name type="scientific">Deinococcus aetherius</name>
    <dbReference type="NCBI Taxonomy" id="200252"/>
    <lineage>
        <taxon>Bacteria</taxon>
        <taxon>Thermotogati</taxon>
        <taxon>Deinococcota</taxon>
        <taxon>Deinococci</taxon>
        <taxon>Deinococcales</taxon>
        <taxon>Deinococcaceae</taxon>
        <taxon>Deinococcus</taxon>
    </lineage>
</organism>
<evidence type="ECO:0000256" key="1">
    <source>
        <dbReference type="ARBA" id="ARBA00004127"/>
    </source>
</evidence>
<protein>
    <recommendedName>
        <fullName evidence="8">Major facilitator superfamily (MFS) profile domain-containing protein</fullName>
    </recommendedName>
</protein>
<comment type="subcellular location">
    <subcellularLocation>
        <location evidence="1">Endomembrane system</location>
        <topology evidence="1">Multi-pass membrane protein</topology>
    </subcellularLocation>
</comment>
<sequence length="195" mass="20031">MSASRRELPIHTVGAVALAVQGVYISSFGPLYPQLLHRFDLSQAEVGLITSANFLGSTTAVLSATWLIGRFGTRRLLTVAPVLVAVGALGIGLAPSWVLALLFALIGGLGAGATLVAIVAAGLATVPDLRVAAYVLLGFVLGPIFPTTVAWYGQPLTPRRLPIAMMGGSLGALAVQPLMGVAVSGFGVGPFLSRW</sequence>
<proteinExistence type="inferred from homology"/>
<dbReference type="InterPro" id="IPR011701">
    <property type="entry name" value="MFS"/>
</dbReference>
<feature type="transmembrane region" description="Helical" evidence="7">
    <location>
        <begin position="173"/>
        <end position="192"/>
    </location>
</feature>
<keyword evidence="10" id="KW-1185">Reference proteome</keyword>
<feature type="transmembrane region" description="Helical" evidence="7">
    <location>
        <begin position="100"/>
        <end position="124"/>
    </location>
</feature>
<evidence type="ECO:0000256" key="6">
    <source>
        <dbReference type="ARBA" id="ARBA00023136"/>
    </source>
</evidence>
<feature type="transmembrane region" description="Helical" evidence="7">
    <location>
        <begin position="131"/>
        <end position="153"/>
    </location>
</feature>
<evidence type="ECO:0000256" key="4">
    <source>
        <dbReference type="ARBA" id="ARBA00022692"/>
    </source>
</evidence>
<reference evidence="9" key="1">
    <citation type="submission" date="2022-07" db="EMBL/GenBank/DDBJ databases">
        <title>Complete Genome Sequence of the Radioresistant Bacterium Deinococcus aetherius ST0316, Isolated from the Air Dust collected in Lower Stratosphere above Japan.</title>
        <authorList>
            <person name="Satoh K."/>
            <person name="Hagiwara K."/>
            <person name="Katsumata K."/>
            <person name="Kubo A."/>
            <person name="Yokobori S."/>
            <person name="Yamagishi A."/>
            <person name="Oono Y."/>
            <person name="Narumi I."/>
        </authorList>
    </citation>
    <scope>NUCLEOTIDE SEQUENCE</scope>
    <source>
        <strain evidence="9">ST0316</strain>
    </source>
</reference>
<feature type="transmembrane region" description="Helical" evidence="7">
    <location>
        <begin position="12"/>
        <end position="32"/>
    </location>
</feature>
<dbReference type="InterPro" id="IPR051788">
    <property type="entry name" value="MFS_Transporter"/>
</dbReference>
<feature type="domain" description="Major facilitator superfamily (MFS) profile" evidence="8">
    <location>
        <begin position="10"/>
        <end position="195"/>
    </location>
</feature>
<dbReference type="Proteomes" id="UP001064971">
    <property type="component" value="Chromosome"/>
</dbReference>
<dbReference type="InterPro" id="IPR036259">
    <property type="entry name" value="MFS_trans_sf"/>
</dbReference>
<evidence type="ECO:0000313" key="10">
    <source>
        <dbReference type="Proteomes" id="UP001064971"/>
    </source>
</evidence>
<dbReference type="EMBL" id="AP026560">
    <property type="protein sequence ID" value="BDP42582.1"/>
    <property type="molecule type" value="Genomic_DNA"/>
</dbReference>
<keyword evidence="5 7" id="KW-1133">Transmembrane helix</keyword>
<keyword evidence="6 7" id="KW-0472">Membrane</keyword>
<gene>
    <name evidence="9" type="ORF">DAETH_25510</name>
</gene>
<dbReference type="SUPFAM" id="SSF103473">
    <property type="entry name" value="MFS general substrate transporter"/>
    <property type="match status" value="1"/>
</dbReference>
<dbReference type="Gene3D" id="1.20.1250.20">
    <property type="entry name" value="MFS general substrate transporter like domains"/>
    <property type="match status" value="1"/>
</dbReference>
<dbReference type="PANTHER" id="PTHR23514">
    <property type="entry name" value="BYPASS OF STOP CODON PROTEIN 6"/>
    <property type="match status" value="1"/>
</dbReference>
<comment type="similarity">
    <text evidence="2">Belongs to the major facilitator superfamily.</text>
</comment>
<keyword evidence="4 7" id="KW-0812">Transmembrane</keyword>
<dbReference type="InterPro" id="IPR020846">
    <property type="entry name" value="MFS_dom"/>
</dbReference>
<evidence type="ECO:0000256" key="5">
    <source>
        <dbReference type="ARBA" id="ARBA00022989"/>
    </source>
</evidence>
<evidence type="ECO:0000313" key="9">
    <source>
        <dbReference type="EMBL" id="BDP42582.1"/>
    </source>
</evidence>
<evidence type="ECO:0000259" key="8">
    <source>
        <dbReference type="PROSITE" id="PS50850"/>
    </source>
</evidence>
<accession>A0ABM8AFK4</accession>
<feature type="transmembrane region" description="Helical" evidence="7">
    <location>
        <begin position="76"/>
        <end position="94"/>
    </location>
</feature>
<evidence type="ECO:0000256" key="7">
    <source>
        <dbReference type="SAM" id="Phobius"/>
    </source>
</evidence>
<keyword evidence="3" id="KW-0813">Transport</keyword>
<evidence type="ECO:0000256" key="2">
    <source>
        <dbReference type="ARBA" id="ARBA00008335"/>
    </source>
</evidence>
<feature type="transmembrane region" description="Helical" evidence="7">
    <location>
        <begin position="52"/>
        <end position="69"/>
    </location>
</feature>
<dbReference type="PANTHER" id="PTHR23514:SF3">
    <property type="entry name" value="BYPASS OF STOP CODON PROTEIN 6"/>
    <property type="match status" value="1"/>
</dbReference>
<dbReference type="RefSeq" id="WP_264775274.1">
    <property type="nucleotide sequence ID" value="NZ_AP026560.1"/>
</dbReference>
<dbReference type="PROSITE" id="PS50850">
    <property type="entry name" value="MFS"/>
    <property type="match status" value="1"/>
</dbReference>
<dbReference type="Pfam" id="PF07690">
    <property type="entry name" value="MFS_1"/>
    <property type="match status" value="1"/>
</dbReference>